<evidence type="ECO:0000259" key="12">
    <source>
        <dbReference type="Pfam" id="PF02863"/>
    </source>
</evidence>
<dbReference type="GO" id="GO:1900079">
    <property type="term" value="P:regulation of arginine biosynthetic process"/>
    <property type="evidence" value="ECO:0007669"/>
    <property type="project" value="UniProtKB-UniRule"/>
</dbReference>
<evidence type="ECO:0000256" key="6">
    <source>
        <dbReference type="ARBA" id="ARBA00022571"/>
    </source>
</evidence>
<dbReference type="GO" id="GO:0003700">
    <property type="term" value="F:DNA-binding transcription factor activity"/>
    <property type="evidence" value="ECO:0007669"/>
    <property type="project" value="UniProtKB-UniRule"/>
</dbReference>
<dbReference type="InterPro" id="IPR001669">
    <property type="entry name" value="Arg_repress"/>
</dbReference>
<accession>A0A1H9D5E1</accession>
<dbReference type="OrthoDB" id="6504145at2"/>
<dbReference type="GO" id="GO:0005737">
    <property type="term" value="C:cytoplasm"/>
    <property type="evidence" value="ECO:0007669"/>
    <property type="project" value="UniProtKB-SubCell"/>
</dbReference>
<dbReference type="PANTHER" id="PTHR34471:SF1">
    <property type="entry name" value="ARGININE REPRESSOR"/>
    <property type="match status" value="1"/>
</dbReference>
<dbReference type="RefSeq" id="WP_092671304.1">
    <property type="nucleotide sequence ID" value="NZ_FOGC01000001.1"/>
</dbReference>
<evidence type="ECO:0000256" key="9">
    <source>
        <dbReference type="ARBA" id="ARBA00023163"/>
    </source>
</evidence>
<dbReference type="SUPFAM" id="SSF55252">
    <property type="entry name" value="C-terminal domain of arginine repressor"/>
    <property type="match status" value="1"/>
</dbReference>
<feature type="domain" description="Arginine repressor C-terminal" evidence="12">
    <location>
        <begin position="83"/>
        <end position="148"/>
    </location>
</feature>
<dbReference type="InterPro" id="IPR020899">
    <property type="entry name" value="Arg_repress_C"/>
</dbReference>
<dbReference type="GO" id="GO:0003677">
    <property type="term" value="F:DNA binding"/>
    <property type="evidence" value="ECO:0007669"/>
    <property type="project" value="UniProtKB-KW"/>
</dbReference>
<dbReference type="InterPro" id="IPR020900">
    <property type="entry name" value="Arg_repress_DNA-bd"/>
</dbReference>
<organism evidence="13 14">
    <name type="scientific">Rosenbergiella nectarea</name>
    <dbReference type="NCBI Taxonomy" id="988801"/>
    <lineage>
        <taxon>Bacteria</taxon>
        <taxon>Pseudomonadati</taxon>
        <taxon>Pseudomonadota</taxon>
        <taxon>Gammaproteobacteria</taxon>
        <taxon>Enterobacterales</taxon>
        <taxon>Erwiniaceae</taxon>
        <taxon>Rosenbergiella</taxon>
    </lineage>
</organism>
<dbReference type="Gene3D" id="1.10.10.10">
    <property type="entry name" value="Winged helix-like DNA-binding domain superfamily/Winged helix DNA-binding domain"/>
    <property type="match status" value="1"/>
</dbReference>
<evidence type="ECO:0000259" key="11">
    <source>
        <dbReference type="Pfam" id="PF01316"/>
    </source>
</evidence>
<evidence type="ECO:0000256" key="5">
    <source>
        <dbReference type="ARBA" id="ARBA00022490"/>
    </source>
</evidence>
<evidence type="ECO:0000313" key="14">
    <source>
        <dbReference type="Proteomes" id="UP000242515"/>
    </source>
</evidence>
<dbReference type="HAMAP" id="MF_00173">
    <property type="entry name" value="Arg_repressor"/>
    <property type="match status" value="1"/>
</dbReference>
<keyword evidence="9 10" id="KW-0804">Transcription</keyword>
<evidence type="ECO:0000256" key="1">
    <source>
        <dbReference type="ARBA" id="ARBA00004496"/>
    </source>
</evidence>
<comment type="pathway">
    <text evidence="2 10">Amino-acid biosynthesis; L-arginine biosynthesis [regulation].</text>
</comment>
<dbReference type="SUPFAM" id="SSF46785">
    <property type="entry name" value="Winged helix' DNA-binding domain"/>
    <property type="match status" value="1"/>
</dbReference>
<dbReference type="Pfam" id="PF01316">
    <property type="entry name" value="Arg_repressor"/>
    <property type="match status" value="1"/>
</dbReference>
<evidence type="ECO:0000313" key="13">
    <source>
        <dbReference type="EMBL" id="SEQ08702.1"/>
    </source>
</evidence>
<keyword evidence="14" id="KW-1185">Reference proteome</keyword>
<dbReference type="AlphaFoldDB" id="A0A1H9D5E1"/>
<protein>
    <recommendedName>
        <fullName evidence="4 10">Arginine repressor</fullName>
    </recommendedName>
</protein>
<dbReference type="UniPathway" id="UPA00068"/>
<feature type="domain" description="Arginine repressor DNA-binding" evidence="11">
    <location>
        <begin position="9"/>
        <end position="69"/>
    </location>
</feature>
<dbReference type="InterPro" id="IPR036251">
    <property type="entry name" value="Arg_repress_C_sf"/>
</dbReference>
<comment type="function">
    <text evidence="10">Regulates arginine biosynthesis genes.</text>
</comment>
<dbReference type="EMBL" id="FOGC01000001">
    <property type="protein sequence ID" value="SEQ08702.1"/>
    <property type="molecule type" value="Genomic_DNA"/>
</dbReference>
<keyword evidence="10" id="KW-0028">Amino-acid biosynthesis</keyword>
<gene>
    <name evidence="10" type="primary">argR</name>
    <name evidence="13" type="ORF">SAMN05216522_101150</name>
</gene>
<evidence type="ECO:0000256" key="10">
    <source>
        <dbReference type="HAMAP-Rule" id="MF_00173"/>
    </source>
</evidence>
<dbReference type="Gene3D" id="3.30.1360.40">
    <property type="match status" value="1"/>
</dbReference>
<keyword evidence="6 10" id="KW-0055">Arginine biosynthesis</keyword>
<dbReference type="STRING" id="988801.SAMN05216522_101150"/>
<name>A0A1H9D5E1_9GAMM</name>
<comment type="similarity">
    <text evidence="3 10">Belongs to the ArgR family.</text>
</comment>
<proteinExistence type="inferred from homology"/>
<dbReference type="GO" id="GO:0051259">
    <property type="term" value="P:protein complex oligomerization"/>
    <property type="evidence" value="ECO:0007669"/>
    <property type="project" value="InterPro"/>
</dbReference>
<dbReference type="GO" id="GO:0006526">
    <property type="term" value="P:L-arginine biosynthetic process"/>
    <property type="evidence" value="ECO:0007669"/>
    <property type="project" value="UniProtKB-UniPathway"/>
</dbReference>
<evidence type="ECO:0000256" key="3">
    <source>
        <dbReference type="ARBA" id="ARBA00008316"/>
    </source>
</evidence>
<dbReference type="InterPro" id="IPR036388">
    <property type="entry name" value="WH-like_DNA-bd_sf"/>
</dbReference>
<keyword evidence="10" id="KW-0678">Repressor</keyword>
<dbReference type="Pfam" id="PF02863">
    <property type="entry name" value="Arg_repressor_C"/>
    <property type="match status" value="1"/>
</dbReference>
<evidence type="ECO:0000256" key="8">
    <source>
        <dbReference type="ARBA" id="ARBA00023125"/>
    </source>
</evidence>
<keyword evidence="8 10" id="KW-0238">DNA-binding</keyword>
<dbReference type="InterPro" id="IPR036390">
    <property type="entry name" value="WH_DNA-bd_sf"/>
</dbReference>
<comment type="subcellular location">
    <subcellularLocation>
        <location evidence="1 10">Cytoplasm</location>
    </subcellularLocation>
</comment>
<dbReference type="PRINTS" id="PR01467">
    <property type="entry name" value="ARGREPRESSOR"/>
</dbReference>
<keyword evidence="7 10" id="KW-0805">Transcription regulation</keyword>
<evidence type="ECO:0000256" key="2">
    <source>
        <dbReference type="ARBA" id="ARBA00005040"/>
    </source>
</evidence>
<keyword evidence="5 10" id="KW-0963">Cytoplasm</keyword>
<dbReference type="PANTHER" id="PTHR34471">
    <property type="entry name" value="ARGININE REPRESSOR"/>
    <property type="match status" value="1"/>
</dbReference>
<reference evidence="14" key="1">
    <citation type="submission" date="2016-10" db="EMBL/GenBank/DDBJ databases">
        <authorList>
            <person name="Varghese N."/>
            <person name="Submissions S."/>
        </authorList>
    </citation>
    <scope>NUCLEOTIDE SEQUENCE [LARGE SCALE GENOMIC DNA]</scope>
    <source>
        <strain evidence="14">8N4</strain>
    </source>
</reference>
<evidence type="ECO:0000256" key="7">
    <source>
        <dbReference type="ARBA" id="ARBA00023015"/>
    </source>
</evidence>
<sequence>MERKSVTEKGLVALCQQLIVRGAYTHQTALQKDLEKIVGRISLATISRLLHQLGVTKIQNARGERIYAIDSLHQPRLTPQHPLAEMVIDIVNNESFVLIHTAPGYSQAIARLIDCQHADNILGIVAGNDNVWIAPKDCQSTAQLCHGLRDWLRVGSKN</sequence>
<evidence type="ECO:0000256" key="4">
    <source>
        <dbReference type="ARBA" id="ARBA00021148"/>
    </source>
</evidence>
<dbReference type="GO" id="GO:0034618">
    <property type="term" value="F:arginine binding"/>
    <property type="evidence" value="ECO:0007669"/>
    <property type="project" value="InterPro"/>
</dbReference>
<dbReference type="Proteomes" id="UP000242515">
    <property type="component" value="Unassembled WGS sequence"/>
</dbReference>